<organism evidence="2 3">
    <name type="scientific">Drosophila suzukii</name>
    <name type="common">Spotted-wing drosophila fruit fly</name>
    <dbReference type="NCBI Taxonomy" id="28584"/>
    <lineage>
        <taxon>Eukaryota</taxon>
        <taxon>Metazoa</taxon>
        <taxon>Ecdysozoa</taxon>
        <taxon>Arthropoda</taxon>
        <taxon>Hexapoda</taxon>
        <taxon>Insecta</taxon>
        <taxon>Pterygota</taxon>
        <taxon>Neoptera</taxon>
        <taxon>Endopterygota</taxon>
        <taxon>Diptera</taxon>
        <taxon>Brachycera</taxon>
        <taxon>Muscomorpha</taxon>
        <taxon>Ephydroidea</taxon>
        <taxon>Drosophilidae</taxon>
        <taxon>Drosophila</taxon>
        <taxon>Sophophora</taxon>
    </lineage>
</organism>
<dbReference type="Proteomes" id="UP001652628">
    <property type="component" value="Chromosome X"/>
</dbReference>
<dbReference type="AlphaFoldDB" id="A0AB39YYH9"/>
<evidence type="ECO:0000256" key="1">
    <source>
        <dbReference type="SAM" id="MobiDB-lite"/>
    </source>
</evidence>
<name>A0AB39YYH9_DROSZ</name>
<evidence type="ECO:0000313" key="2">
    <source>
        <dbReference type="Proteomes" id="UP001652628"/>
    </source>
</evidence>
<protein>
    <submittedName>
        <fullName evidence="3">Moonshiner</fullName>
    </submittedName>
</protein>
<dbReference type="GeneID" id="118876743"/>
<reference evidence="3" key="1">
    <citation type="submission" date="2025-08" db="UniProtKB">
        <authorList>
            <consortium name="RefSeq"/>
        </authorList>
    </citation>
    <scope>IDENTIFICATION</scope>
</reference>
<dbReference type="CTD" id="32176"/>
<evidence type="ECO:0000313" key="3">
    <source>
        <dbReference type="RefSeq" id="XP_016924293.1"/>
    </source>
</evidence>
<keyword evidence="2" id="KW-1185">Reference proteome</keyword>
<sequence length="180" mass="20943">MAGRMKKLVPTDGNWIPESRRFPLDLIASVMSGLRGDVEGVTPEERQSLKELQKTWLKKLANRLPDSNPRPPSPKRPRLRAKKKAPQVEIPPAVEEREEYNVYEVEDSEVVRNRICIPRLRSHWKLRYFEIMMPAFVIKRGLLNKHFNWEIVDKIMGAPDEEATAFLQEFVDDVVKDLTP</sequence>
<gene>
    <name evidence="3" type="primary">moon</name>
</gene>
<proteinExistence type="predicted"/>
<dbReference type="RefSeq" id="XP_016924293.1">
    <property type="nucleotide sequence ID" value="XM_017068804.4"/>
</dbReference>
<feature type="region of interest" description="Disordered" evidence="1">
    <location>
        <begin position="60"/>
        <end position="88"/>
    </location>
</feature>
<feature type="compositionally biased region" description="Basic residues" evidence="1">
    <location>
        <begin position="73"/>
        <end position="85"/>
    </location>
</feature>
<accession>A0AB39YYH9</accession>